<dbReference type="EMBL" id="JNGW01000039">
    <property type="protein sequence ID" value="KDR52885.1"/>
    <property type="molecule type" value="Genomic_DNA"/>
</dbReference>
<dbReference type="Proteomes" id="UP000027442">
    <property type="component" value="Unassembled WGS sequence"/>
</dbReference>
<accession>A0A069QJ83</accession>
<dbReference type="HOGENOM" id="CLU_3028488_0_0_10"/>
<evidence type="ECO:0000313" key="1">
    <source>
        <dbReference type="EMBL" id="KDR52885.1"/>
    </source>
</evidence>
<dbReference type="AlphaFoldDB" id="A0A069QJ83"/>
<sequence>MFQLIWNAVPTCLECEYHIAETRREVKKLYIRAYFWFCKYLSLSMFFDFPWGVRV</sequence>
<protein>
    <submittedName>
        <fullName evidence="1">Uncharacterized protein</fullName>
    </submittedName>
</protein>
<organism evidence="1 2">
    <name type="scientific">Hoylesella loescheii DSM 19665 = JCM 12249 = ATCC 15930</name>
    <dbReference type="NCBI Taxonomy" id="1122985"/>
    <lineage>
        <taxon>Bacteria</taxon>
        <taxon>Pseudomonadati</taxon>
        <taxon>Bacteroidota</taxon>
        <taxon>Bacteroidia</taxon>
        <taxon>Bacteroidales</taxon>
        <taxon>Prevotellaceae</taxon>
        <taxon>Hoylesella</taxon>
    </lineage>
</organism>
<reference evidence="1 2" key="1">
    <citation type="submission" date="2013-08" db="EMBL/GenBank/DDBJ databases">
        <authorList>
            <person name="Weinstock G."/>
            <person name="Sodergren E."/>
            <person name="Wylie T."/>
            <person name="Fulton L."/>
            <person name="Fulton R."/>
            <person name="Fronick C."/>
            <person name="O'Laughlin M."/>
            <person name="Godfrey J."/>
            <person name="Miner T."/>
            <person name="Herter B."/>
            <person name="Appelbaum E."/>
            <person name="Cordes M."/>
            <person name="Lek S."/>
            <person name="Wollam A."/>
            <person name="Pepin K.H."/>
            <person name="Palsikar V.B."/>
            <person name="Mitreva M."/>
            <person name="Wilson R.K."/>
        </authorList>
    </citation>
    <scope>NUCLEOTIDE SEQUENCE [LARGE SCALE GENOMIC DNA]</scope>
    <source>
        <strain evidence="1 2">ATCC 15930</strain>
    </source>
</reference>
<name>A0A069QJ83_HOYLO</name>
<keyword evidence="2" id="KW-1185">Reference proteome</keyword>
<dbReference type="PATRIC" id="fig|1122985.7.peg.1067"/>
<gene>
    <name evidence="1" type="ORF">HMPREF1991_01029</name>
</gene>
<proteinExistence type="predicted"/>
<comment type="caution">
    <text evidence="1">The sequence shown here is derived from an EMBL/GenBank/DDBJ whole genome shotgun (WGS) entry which is preliminary data.</text>
</comment>
<evidence type="ECO:0000313" key="2">
    <source>
        <dbReference type="Proteomes" id="UP000027442"/>
    </source>
</evidence>